<dbReference type="SUPFAM" id="SSF50969">
    <property type="entry name" value="YVTN repeat-like/Quinoprotein amine dehydrogenase"/>
    <property type="match status" value="1"/>
</dbReference>
<sequence length="362" mass="37148">MHALRTAAAVGTGAFMVVASAPAYAGGGHSGQVPIRTITTQLDGPLGLDVLSPHVALVAESESGEVTAVNLRTGARTALIAKVPGVAGVAAYGGKIFAVLGGPNPDGPPAPPSKYPPASVLVADRNGKNVRVLANLLKYELKRNPDGQRQFDKNGKPYDALSNPFSLTATRWGLLVADGGGNDVLRVDPWTGRVSTFFVPPNPRTKECLAPGAQANPGTKGCDSVPTGVAVHGRHVYVSTLGAEKPGASVIYKLDGRTGKVLRKYGGFTSLTGVAVGPRGTLFASEVLFGAPAGPPPAGFDPSQVGRLTRIDGHRVTHAAVATPTGIEFAGGRLYSTSGSIAGIFGVKHGGRLVEVRQSAFR</sequence>
<dbReference type="InterPro" id="IPR011044">
    <property type="entry name" value="Quino_amine_DH_bsu"/>
</dbReference>
<evidence type="ECO:0000313" key="2">
    <source>
        <dbReference type="EMBL" id="MBB4691139.1"/>
    </source>
</evidence>
<keyword evidence="1" id="KW-0732">Signal</keyword>
<feature type="signal peptide" evidence="1">
    <location>
        <begin position="1"/>
        <end position="25"/>
    </location>
</feature>
<dbReference type="NCBIfam" id="NF033206">
    <property type="entry name" value="ScyE_fam"/>
    <property type="match status" value="1"/>
</dbReference>
<dbReference type="Proteomes" id="UP000542742">
    <property type="component" value="Unassembled WGS sequence"/>
</dbReference>
<protein>
    <recommendedName>
        <fullName evidence="4">ScyD/ScyE family protein</fullName>
    </recommendedName>
</protein>
<proteinExistence type="predicted"/>
<evidence type="ECO:0000256" key="1">
    <source>
        <dbReference type="SAM" id="SignalP"/>
    </source>
</evidence>
<dbReference type="AlphaFoldDB" id="A0A7W7CM85"/>
<keyword evidence="3" id="KW-1185">Reference proteome</keyword>
<dbReference type="EMBL" id="JACHMF010000001">
    <property type="protein sequence ID" value="MBB4691139.1"/>
    <property type="molecule type" value="Genomic_DNA"/>
</dbReference>
<dbReference type="Gene3D" id="2.120.10.30">
    <property type="entry name" value="TolB, C-terminal domain"/>
    <property type="match status" value="1"/>
</dbReference>
<feature type="chain" id="PRO_5039388121" description="ScyD/ScyE family protein" evidence="1">
    <location>
        <begin position="26"/>
        <end position="362"/>
    </location>
</feature>
<evidence type="ECO:0008006" key="4">
    <source>
        <dbReference type="Google" id="ProtNLM"/>
    </source>
</evidence>
<gene>
    <name evidence="2" type="ORF">BKA14_001287</name>
</gene>
<reference evidence="2 3" key="1">
    <citation type="submission" date="2020-08" db="EMBL/GenBank/DDBJ databases">
        <title>Sequencing the genomes of 1000 actinobacteria strains.</title>
        <authorList>
            <person name="Klenk H.-P."/>
        </authorList>
    </citation>
    <scope>NUCLEOTIDE SEQUENCE [LARGE SCALE GENOMIC DNA]</scope>
    <source>
        <strain evidence="2 3">DSM 45518</strain>
    </source>
</reference>
<accession>A0A7W7CM85</accession>
<evidence type="ECO:0000313" key="3">
    <source>
        <dbReference type="Proteomes" id="UP000542742"/>
    </source>
</evidence>
<comment type="caution">
    <text evidence="2">The sequence shown here is derived from an EMBL/GenBank/DDBJ whole genome shotgun (WGS) entry which is preliminary data.</text>
</comment>
<dbReference type="InterPro" id="IPR048031">
    <property type="entry name" value="ScyD/ScyE-like"/>
</dbReference>
<dbReference type="InterPro" id="IPR011042">
    <property type="entry name" value="6-blade_b-propeller_TolB-like"/>
</dbReference>
<organism evidence="2 3">
    <name type="scientific">Paractinoplanes abujensis</name>
    <dbReference type="NCBI Taxonomy" id="882441"/>
    <lineage>
        <taxon>Bacteria</taxon>
        <taxon>Bacillati</taxon>
        <taxon>Actinomycetota</taxon>
        <taxon>Actinomycetes</taxon>
        <taxon>Micromonosporales</taxon>
        <taxon>Micromonosporaceae</taxon>
        <taxon>Paractinoplanes</taxon>
    </lineage>
</organism>
<name>A0A7W7CM85_9ACTN</name>
<dbReference type="RefSeq" id="WP_184949999.1">
    <property type="nucleotide sequence ID" value="NZ_BOMC01000007.1"/>
</dbReference>